<dbReference type="EMBL" id="BMLX01000001">
    <property type="protein sequence ID" value="GGP18501.1"/>
    <property type="molecule type" value="Genomic_DNA"/>
</dbReference>
<evidence type="ECO:0008006" key="4">
    <source>
        <dbReference type="Google" id="ProtNLM"/>
    </source>
</evidence>
<dbReference type="Proteomes" id="UP000637267">
    <property type="component" value="Unassembled WGS sequence"/>
</dbReference>
<proteinExistence type="predicted"/>
<keyword evidence="3" id="KW-1185">Reference proteome</keyword>
<sequence length="444" mass="48641">MIADKFGTLRFFDFLSDCTVRTALLWLAATLITPHVLAADEPALTAEPVPEPVEASAPPVAATLTPIPAPASIPASAPQASAPPAITPVPTPAPLQPNQAVTGDAAGRALLNALLPGNIPDRAGWSTDIFTAFSTLKIPYSPSYFCASIAVIAQESSFQSDPVVPGLNEIVWKEIDKRIHKFGIPRLVVQAAFAKSSPDGRSYNERIDALRTERQMNALFEDMITELPFGPKLFADDNPIRTGGPMQVGVDFAKGHVQVWPYPYKIQRSLRDEVFTRRGSVYFGTAHLLQYPTSYPEMIYRFADYNAGRYASRSAAMQLALAKITGQKLTPDGYLMSYNGAVPTNTVTDSQRALFSLSGKLGLSRQQMLADIRQERYAAFEKTATYTRVFTLADKTAGKPMPRAALPQIRLISPKITRKLTTAWFAQRVDGRYQDCLGRLDNAR</sequence>
<reference evidence="3" key="1">
    <citation type="journal article" date="2019" name="Int. J. Syst. Evol. Microbiol.">
        <title>The Global Catalogue of Microorganisms (GCM) 10K type strain sequencing project: providing services to taxonomists for standard genome sequencing and annotation.</title>
        <authorList>
            <consortium name="The Broad Institute Genomics Platform"/>
            <consortium name="The Broad Institute Genome Sequencing Center for Infectious Disease"/>
            <person name="Wu L."/>
            <person name="Ma J."/>
        </authorList>
    </citation>
    <scope>NUCLEOTIDE SEQUENCE [LARGE SCALE GENOMIC DNA]</scope>
    <source>
        <strain evidence="3">CGMCC 1.8859</strain>
    </source>
</reference>
<evidence type="ECO:0000313" key="2">
    <source>
        <dbReference type="EMBL" id="GGP18501.1"/>
    </source>
</evidence>
<feature type="region of interest" description="Disordered" evidence="1">
    <location>
        <begin position="73"/>
        <end position="100"/>
    </location>
</feature>
<organism evidence="2 3">
    <name type="scientific">Silvimonas iriomotensis</name>
    <dbReference type="NCBI Taxonomy" id="449662"/>
    <lineage>
        <taxon>Bacteria</taxon>
        <taxon>Pseudomonadati</taxon>
        <taxon>Pseudomonadota</taxon>
        <taxon>Betaproteobacteria</taxon>
        <taxon>Neisseriales</taxon>
        <taxon>Chitinibacteraceae</taxon>
        <taxon>Silvimonas</taxon>
    </lineage>
</organism>
<accession>A0ABQ2P5G2</accession>
<dbReference type="InterPro" id="IPR011673">
    <property type="entry name" value="DUF1615"/>
</dbReference>
<comment type="caution">
    <text evidence="2">The sequence shown here is derived from an EMBL/GenBank/DDBJ whole genome shotgun (WGS) entry which is preliminary data.</text>
</comment>
<feature type="compositionally biased region" description="Low complexity" evidence="1">
    <location>
        <begin position="73"/>
        <end position="84"/>
    </location>
</feature>
<dbReference type="Pfam" id="PF07759">
    <property type="entry name" value="DUF1615"/>
    <property type="match status" value="1"/>
</dbReference>
<evidence type="ECO:0000313" key="3">
    <source>
        <dbReference type="Proteomes" id="UP000637267"/>
    </source>
</evidence>
<name>A0ABQ2P5G2_9NEIS</name>
<feature type="compositionally biased region" description="Pro residues" evidence="1">
    <location>
        <begin position="85"/>
        <end position="95"/>
    </location>
</feature>
<protein>
    <recommendedName>
        <fullName evidence="4">DUF1615 domain-containing protein</fullName>
    </recommendedName>
</protein>
<evidence type="ECO:0000256" key="1">
    <source>
        <dbReference type="SAM" id="MobiDB-lite"/>
    </source>
</evidence>
<gene>
    <name evidence="2" type="ORF">GCM10010970_05300</name>
</gene>